<keyword evidence="5" id="KW-1185">Reference proteome</keyword>
<feature type="region of interest" description="Disordered" evidence="2">
    <location>
        <begin position="158"/>
        <end position="272"/>
    </location>
</feature>
<feature type="compositionally biased region" description="Low complexity" evidence="2">
    <location>
        <begin position="496"/>
        <end position="505"/>
    </location>
</feature>
<evidence type="ECO:0000313" key="5">
    <source>
        <dbReference type="Proteomes" id="UP000221165"/>
    </source>
</evidence>
<dbReference type="Proteomes" id="UP000221165">
    <property type="component" value="Unassembled WGS sequence"/>
</dbReference>
<dbReference type="GeneID" id="94430163"/>
<dbReference type="OrthoDB" id="330635at2759"/>
<feature type="compositionally biased region" description="Low complexity" evidence="2">
    <location>
        <begin position="158"/>
        <end position="195"/>
    </location>
</feature>
<feature type="compositionally biased region" description="Low complexity" evidence="2">
    <location>
        <begin position="208"/>
        <end position="219"/>
    </location>
</feature>
<comment type="similarity">
    <text evidence="1">Belongs to the 14-3-3 family.</text>
</comment>
<dbReference type="PANTHER" id="PTHR18860">
    <property type="entry name" value="14-3-3 PROTEIN"/>
    <property type="match status" value="1"/>
</dbReference>
<feature type="compositionally biased region" description="Basic and acidic residues" evidence="2">
    <location>
        <begin position="473"/>
        <end position="491"/>
    </location>
</feature>
<evidence type="ECO:0000259" key="3">
    <source>
        <dbReference type="Pfam" id="PF00244"/>
    </source>
</evidence>
<dbReference type="SUPFAM" id="SSF48445">
    <property type="entry name" value="14-3-3 protein"/>
    <property type="match status" value="2"/>
</dbReference>
<feature type="region of interest" description="Disordered" evidence="2">
    <location>
        <begin position="420"/>
        <end position="512"/>
    </location>
</feature>
<sequence>MSTRLHFASSSPSYNSHGDPLNRSTALAGGSRGGAGGENTIESPPSPPDFSSLHLSSLHGSNRADYPLGISSSMAGGERGTARDPPPIPPYTQPSSLHSSSSPSFHPSSSSSHGGGVTVSSPLSSAASQSRQVSPSIGPRHVAFADIPRYSLTPTTTTYHYPYQGGPDASSPSSSSVAVVSPLPTSSSSFFSGAHPSHHPRALPPPTSHTHASSPATASEGRGQREPSSSGKGGVVGMLKAHPDHSGDTLLHMSAGGGKPMNGSSSSSSPALMSNKHGVMVPGGGGKDLENMIKRYESKASVAATLEKWTDVVEAVKKIAGIQPSLTSSQRSLLIHSYIHLLTEHRNARRTLDSYVNAFSNLGSPSSSSSSSRSSSPSPPPPSLWKKVNKKLGETKKKEKNGSLLLLQVENALAADLGEASSPCSVSQDEGAGEGVEEGEKKPLRRKKSTPTPQNDKGSGPAQEDEEEQFDNGEGRGEGRLKSRPSKDKSQENPLSSSSSCMSPSELQRKKEAREMDALRVVGGGGMMSLEPLKRYQPFFLFCVELYRQRIAEDMTALTDEIDKLAVTTLLPNAENPQAEAAFQQLRGDSSRHAAQMTKNESVRKRLEERALHAYEAGIAATEKGSKEEGCVVSALRLGIILNYAVLLKDVDAGRQSDKAIDVLAAEFRKTIENMYQVTNEDDYQRILVVLGLMRDNIESWCAETGRTDVPLLLGFVQYQSQSSLTSFSEGSAGTDHPNQYARHS</sequence>
<feature type="domain" description="14-3-3" evidence="3">
    <location>
        <begin position="543"/>
        <end position="701"/>
    </location>
</feature>
<dbReference type="InterPro" id="IPR023410">
    <property type="entry name" value="14-3-3_domain"/>
</dbReference>
<protein>
    <submittedName>
        <fullName evidence="4">14-3-3 superfamily protein</fullName>
    </submittedName>
</protein>
<dbReference type="InterPro" id="IPR000308">
    <property type="entry name" value="14-3-3"/>
</dbReference>
<feature type="compositionally biased region" description="Low complexity" evidence="2">
    <location>
        <begin position="94"/>
        <end position="130"/>
    </location>
</feature>
<name>A0A2C6KQI5_9APIC</name>
<dbReference type="AlphaFoldDB" id="A0A2C6KQI5"/>
<feature type="compositionally biased region" description="Low complexity" evidence="2">
    <location>
        <begin position="49"/>
        <end position="61"/>
    </location>
</feature>
<feature type="region of interest" description="Disordered" evidence="2">
    <location>
        <begin position="1"/>
        <end position="141"/>
    </location>
</feature>
<comment type="caution">
    <text evidence="4">The sequence shown here is derived from an EMBL/GenBank/DDBJ whole genome shotgun (WGS) entry which is preliminary data.</text>
</comment>
<organism evidence="4 5">
    <name type="scientific">Cystoisospora suis</name>
    <dbReference type="NCBI Taxonomy" id="483139"/>
    <lineage>
        <taxon>Eukaryota</taxon>
        <taxon>Sar</taxon>
        <taxon>Alveolata</taxon>
        <taxon>Apicomplexa</taxon>
        <taxon>Conoidasida</taxon>
        <taxon>Coccidia</taxon>
        <taxon>Eucoccidiorida</taxon>
        <taxon>Eimeriorina</taxon>
        <taxon>Sarcocystidae</taxon>
        <taxon>Cystoisospora</taxon>
    </lineage>
</organism>
<feature type="region of interest" description="Disordered" evidence="2">
    <location>
        <begin position="362"/>
        <end position="386"/>
    </location>
</feature>
<gene>
    <name evidence="4" type="ORF">CSUI_006800</name>
</gene>
<feature type="compositionally biased region" description="Low complexity" evidence="2">
    <location>
        <begin position="364"/>
        <end position="376"/>
    </location>
</feature>
<dbReference type="VEuPathDB" id="ToxoDB:CSUI_006800"/>
<proteinExistence type="inferred from homology"/>
<evidence type="ECO:0000313" key="4">
    <source>
        <dbReference type="EMBL" id="PHJ19369.1"/>
    </source>
</evidence>
<evidence type="ECO:0000256" key="2">
    <source>
        <dbReference type="SAM" id="MobiDB-lite"/>
    </source>
</evidence>
<reference evidence="4 5" key="1">
    <citation type="journal article" date="2017" name="Int. J. Parasitol.">
        <title>The genome of the protozoan parasite Cystoisospora suis and a reverse vaccinology approach to identify vaccine candidates.</title>
        <authorList>
            <person name="Palmieri N."/>
            <person name="Shrestha A."/>
            <person name="Ruttkowski B."/>
            <person name="Beck T."/>
            <person name="Vogl C."/>
            <person name="Tomley F."/>
            <person name="Blake D.P."/>
            <person name="Joachim A."/>
        </authorList>
    </citation>
    <scope>NUCLEOTIDE SEQUENCE [LARGE SCALE GENOMIC DNA]</scope>
    <source>
        <strain evidence="4 5">Wien I</strain>
    </source>
</reference>
<dbReference type="RefSeq" id="XP_067921070.1">
    <property type="nucleotide sequence ID" value="XM_068066952.1"/>
</dbReference>
<dbReference type="InterPro" id="IPR036815">
    <property type="entry name" value="14-3-3_dom_sf"/>
</dbReference>
<evidence type="ECO:0000256" key="1">
    <source>
        <dbReference type="ARBA" id="ARBA00006141"/>
    </source>
</evidence>
<dbReference type="Gene3D" id="1.20.190.20">
    <property type="entry name" value="14-3-3 domain"/>
    <property type="match status" value="1"/>
</dbReference>
<feature type="compositionally biased region" description="Polar residues" evidence="2">
    <location>
        <begin position="1"/>
        <end position="16"/>
    </location>
</feature>
<dbReference type="Pfam" id="PF00244">
    <property type="entry name" value="14-3-3"/>
    <property type="match status" value="1"/>
</dbReference>
<dbReference type="EMBL" id="MIGC01003494">
    <property type="protein sequence ID" value="PHJ19369.1"/>
    <property type="molecule type" value="Genomic_DNA"/>
</dbReference>
<accession>A0A2C6KQI5</accession>